<feature type="transmembrane region" description="Helical" evidence="15">
    <location>
        <begin position="27"/>
        <end position="45"/>
    </location>
</feature>
<organism evidence="17">
    <name type="scientific">Pseudo-nitzschia australis</name>
    <dbReference type="NCBI Taxonomy" id="44445"/>
    <lineage>
        <taxon>Eukaryota</taxon>
        <taxon>Sar</taxon>
        <taxon>Stramenopiles</taxon>
        <taxon>Ochrophyta</taxon>
        <taxon>Bacillariophyta</taxon>
        <taxon>Bacillariophyceae</taxon>
        <taxon>Bacillariophycidae</taxon>
        <taxon>Bacillariales</taxon>
        <taxon>Bacillariaceae</taxon>
        <taxon>Pseudo-nitzschia</taxon>
    </lineage>
</organism>
<dbReference type="PANTHER" id="PTHR10110:SF191">
    <property type="entry name" value="SODIUM_HYDROGEN EXCHANGER 8"/>
    <property type="match status" value="1"/>
</dbReference>
<dbReference type="GO" id="GO:0051453">
    <property type="term" value="P:regulation of intracellular pH"/>
    <property type="evidence" value="ECO:0007669"/>
    <property type="project" value="TreeGrafter"/>
</dbReference>
<feature type="compositionally biased region" description="Low complexity" evidence="14">
    <location>
        <begin position="1"/>
        <end position="17"/>
    </location>
</feature>
<keyword evidence="2" id="KW-0813">Transport</keyword>
<comment type="subcellular location">
    <subcellularLocation>
        <location evidence="1">Golgi apparatus membrane</location>
        <topology evidence="1">Multi-pass membrane protein</topology>
    </subcellularLocation>
</comment>
<dbReference type="GO" id="GO:0015385">
    <property type="term" value="F:sodium:proton antiporter activity"/>
    <property type="evidence" value="ECO:0007669"/>
    <property type="project" value="InterPro"/>
</dbReference>
<feature type="transmembrane region" description="Helical" evidence="15">
    <location>
        <begin position="204"/>
        <end position="223"/>
    </location>
</feature>
<dbReference type="GO" id="GO:0015386">
    <property type="term" value="F:potassium:proton antiporter activity"/>
    <property type="evidence" value="ECO:0007669"/>
    <property type="project" value="TreeGrafter"/>
</dbReference>
<evidence type="ECO:0000256" key="10">
    <source>
        <dbReference type="ARBA" id="ARBA00023201"/>
    </source>
</evidence>
<evidence type="ECO:0000256" key="15">
    <source>
        <dbReference type="SAM" id="Phobius"/>
    </source>
</evidence>
<gene>
    <name evidence="17" type="ORF">PAUS00366_LOCUS6014</name>
</gene>
<evidence type="ECO:0000256" key="5">
    <source>
        <dbReference type="ARBA" id="ARBA00022989"/>
    </source>
</evidence>
<keyword evidence="7" id="KW-0915">Sodium</keyword>
<name>A0A7S4AET3_9STRA</name>
<keyword evidence="9 15" id="KW-0472">Membrane</keyword>
<evidence type="ECO:0000256" key="2">
    <source>
        <dbReference type="ARBA" id="ARBA00022448"/>
    </source>
</evidence>
<keyword evidence="10" id="KW-0739">Sodium transport</keyword>
<dbReference type="Gene3D" id="6.10.140.1330">
    <property type="match status" value="1"/>
</dbReference>
<dbReference type="InterPro" id="IPR004709">
    <property type="entry name" value="NaH_exchanger"/>
</dbReference>
<dbReference type="PANTHER" id="PTHR10110">
    <property type="entry name" value="SODIUM/HYDROGEN EXCHANGER"/>
    <property type="match status" value="1"/>
</dbReference>
<protein>
    <recommendedName>
        <fullName evidence="11">Sodium/hydrogen exchanger 8</fullName>
    </recommendedName>
    <alternativeName>
        <fullName evidence="12">Na(+)/H(+) exchanger 8</fullName>
    </alternativeName>
    <alternativeName>
        <fullName evidence="13">Solute carrier family 9 member 8</fullName>
    </alternativeName>
</protein>
<dbReference type="GO" id="GO:0005886">
    <property type="term" value="C:plasma membrane"/>
    <property type="evidence" value="ECO:0007669"/>
    <property type="project" value="TreeGrafter"/>
</dbReference>
<keyword evidence="4 15" id="KW-0812">Transmembrane</keyword>
<feature type="transmembrane region" description="Helical" evidence="15">
    <location>
        <begin position="57"/>
        <end position="79"/>
    </location>
</feature>
<feature type="transmembrane region" description="Helical" evidence="15">
    <location>
        <begin position="320"/>
        <end position="344"/>
    </location>
</feature>
<evidence type="ECO:0000256" key="11">
    <source>
        <dbReference type="ARBA" id="ARBA00040570"/>
    </source>
</evidence>
<evidence type="ECO:0000256" key="4">
    <source>
        <dbReference type="ARBA" id="ARBA00022692"/>
    </source>
</evidence>
<feature type="transmembrane region" description="Helical" evidence="15">
    <location>
        <begin position="164"/>
        <end position="184"/>
    </location>
</feature>
<evidence type="ECO:0000256" key="13">
    <source>
        <dbReference type="ARBA" id="ARBA00042692"/>
    </source>
</evidence>
<keyword evidence="5 15" id="KW-1133">Transmembrane helix</keyword>
<dbReference type="PRINTS" id="PR01084">
    <property type="entry name" value="NAHEXCHNGR"/>
</dbReference>
<evidence type="ECO:0000256" key="6">
    <source>
        <dbReference type="ARBA" id="ARBA00023034"/>
    </source>
</evidence>
<sequence length="656" mass="73326">MSGSSGSSSSSSNNSNGNDEEHTDHTISASFLLFMVLLALVLLLGRALHNRPKLNSYLSEPAMTLIVSVFFSFLIKIIFTVEEYISDDYDGYYEYDDVQQNDYNNYNNYNNGINNYVGVDQTKLSQFLLSFSEGVFFMVFLPPIMFNSGYELKRELFFRHLKPIVSFAVVGTALTGVVTGLILWKVSNLGWTGPVEVNLLEMLAFGSLIAATDTVSVLGVLNAKKVNPHLFSLVFGESALNDAVAIVLFQSFSHLVKMGGIGSRESLIDEVLHFVLKFLLDILGCPIMGIAFSFAAALIFKKVDFHGTPVLELSLYLLIMYIPFIVAEVLGMSGIVTIFFTGIFARRYIEPNVTDETKHNAEVIFNLVAYMAEMCIFINLGLSVFGFAGSFQWPFIGFAFVASLIGRAVSIYPISFLFNCSLVERRERHVSSSHIRRKTIDVVTNNDIASDNKTALSSLQTTTDHDNNNEDFTEKNGYKFYDGRDGNNFFSATGIVGHTPEERLDKVIPAKFMHFLWFAGLRGAVAYACARDFPDIYGHKDEVVATTTVIVFFSVIVMGACCEPLLHKLNIRMGVDNDEYMREWRTRRSLNGRLHTLEKRFVYDVVVRGNQNDIELMEKPFHLDHSESSIHQSGTSERATTTSSSARTLTGSIEIL</sequence>
<keyword evidence="3" id="KW-0050">Antiport</keyword>
<evidence type="ECO:0000259" key="16">
    <source>
        <dbReference type="Pfam" id="PF00999"/>
    </source>
</evidence>
<evidence type="ECO:0000256" key="1">
    <source>
        <dbReference type="ARBA" id="ARBA00004653"/>
    </source>
</evidence>
<dbReference type="InterPro" id="IPR018422">
    <property type="entry name" value="Cation/H_exchanger_CPA1"/>
</dbReference>
<feature type="region of interest" description="Disordered" evidence="14">
    <location>
        <begin position="1"/>
        <end position="22"/>
    </location>
</feature>
<evidence type="ECO:0000256" key="3">
    <source>
        <dbReference type="ARBA" id="ARBA00022449"/>
    </source>
</evidence>
<evidence type="ECO:0000256" key="8">
    <source>
        <dbReference type="ARBA" id="ARBA00023065"/>
    </source>
</evidence>
<feature type="domain" description="Cation/H+ exchanger transmembrane" evidence="16">
    <location>
        <begin position="135"/>
        <end position="429"/>
    </location>
</feature>
<evidence type="ECO:0000313" key="17">
    <source>
        <dbReference type="EMBL" id="CAE0713262.1"/>
    </source>
</evidence>
<feature type="transmembrane region" description="Helical" evidence="15">
    <location>
        <begin position="545"/>
        <end position="566"/>
    </location>
</feature>
<feature type="transmembrane region" description="Helical" evidence="15">
    <location>
        <begin position="124"/>
        <end position="144"/>
    </location>
</feature>
<feature type="transmembrane region" description="Helical" evidence="15">
    <location>
        <begin position="364"/>
        <end position="389"/>
    </location>
</feature>
<dbReference type="EMBL" id="HBIX01007744">
    <property type="protein sequence ID" value="CAE0713262.1"/>
    <property type="molecule type" value="Transcribed_RNA"/>
</dbReference>
<dbReference type="Pfam" id="PF00999">
    <property type="entry name" value="Na_H_Exchanger"/>
    <property type="match status" value="1"/>
</dbReference>
<keyword evidence="6" id="KW-0333">Golgi apparatus</keyword>
<feature type="transmembrane region" description="Helical" evidence="15">
    <location>
        <begin position="395"/>
        <end position="418"/>
    </location>
</feature>
<evidence type="ECO:0000256" key="12">
    <source>
        <dbReference type="ARBA" id="ARBA00042291"/>
    </source>
</evidence>
<keyword evidence="8" id="KW-0406">Ion transport</keyword>
<dbReference type="GO" id="GO:0098719">
    <property type="term" value="P:sodium ion import across plasma membrane"/>
    <property type="evidence" value="ECO:0007669"/>
    <property type="project" value="TreeGrafter"/>
</dbReference>
<accession>A0A7S4AET3</accession>
<feature type="region of interest" description="Disordered" evidence="14">
    <location>
        <begin position="627"/>
        <end position="649"/>
    </location>
</feature>
<dbReference type="InterPro" id="IPR006153">
    <property type="entry name" value="Cation/H_exchanger_TM"/>
</dbReference>
<proteinExistence type="predicted"/>
<feature type="transmembrane region" description="Helical" evidence="15">
    <location>
        <begin position="512"/>
        <end position="533"/>
    </location>
</feature>
<evidence type="ECO:0000256" key="9">
    <source>
        <dbReference type="ARBA" id="ARBA00023136"/>
    </source>
</evidence>
<feature type="compositionally biased region" description="Low complexity" evidence="14">
    <location>
        <begin position="633"/>
        <end position="649"/>
    </location>
</feature>
<feature type="transmembrane region" description="Helical" evidence="15">
    <location>
        <begin position="278"/>
        <end position="300"/>
    </location>
</feature>
<reference evidence="17" key="1">
    <citation type="submission" date="2021-01" db="EMBL/GenBank/DDBJ databases">
        <authorList>
            <person name="Corre E."/>
            <person name="Pelletier E."/>
            <person name="Niang G."/>
            <person name="Scheremetjew M."/>
            <person name="Finn R."/>
            <person name="Kale V."/>
            <person name="Holt S."/>
            <person name="Cochrane G."/>
            <person name="Meng A."/>
            <person name="Brown T."/>
            <person name="Cohen L."/>
        </authorList>
    </citation>
    <scope>NUCLEOTIDE SEQUENCE</scope>
    <source>
        <strain evidence="17">10249 10 AB</strain>
    </source>
</reference>
<dbReference type="GO" id="GO:0000139">
    <property type="term" value="C:Golgi membrane"/>
    <property type="evidence" value="ECO:0007669"/>
    <property type="project" value="UniProtKB-SubCell"/>
</dbReference>
<evidence type="ECO:0000256" key="7">
    <source>
        <dbReference type="ARBA" id="ARBA00023053"/>
    </source>
</evidence>
<dbReference type="AlphaFoldDB" id="A0A7S4AET3"/>
<evidence type="ECO:0000256" key="14">
    <source>
        <dbReference type="SAM" id="MobiDB-lite"/>
    </source>
</evidence>